<evidence type="ECO:0008006" key="5">
    <source>
        <dbReference type="Google" id="ProtNLM"/>
    </source>
</evidence>
<keyword evidence="4" id="KW-1185">Reference proteome</keyword>
<reference evidence="3 4" key="1">
    <citation type="submission" date="2017-11" db="EMBL/GenBank/DDBJ databases">
        <title>Genomic Encyclopedia of Archaeal and Bacterial Type Strains, Phase II (KMG-II): From Individual Species to Whole Genera.</title>
        <authorList>
            <person name="Goeker M."/>
        </authorList>
    </citation>
    <scope>NUCLEOTIDE SEQUENCE [LARGE SCALE GENOMIC DNA]</scope>
    <source>
        <strain evidence="3 4">DSM 28175</strain>
    </source>
</reference>
<name>A0A2H9VVZ5_9SPHI</name>
<dbReference type="RefSeq" id="WP_100341113.1">
    <property type="nucleotide sequence ID" value="NZ_PGFJ01000001.1"/>
</dbReference>
<evidence type="ECO:0000313" key="4">
    <source>
        <dbReference type="Proteomes" id="UP000242687"/>
    </source>
</evidence>
<protein>
    <recommendedName>
        <fullName evidence="5">YXWGXW repeat-containing protein</fullName>
    </recommendedName>
</protein>
<dbReference type="AlphaFoldDB" id="A0A2H9VVZ5"/>
<accession>A0A2H9VVZ5</accession>
<feature type="chain" id="PRO_5014110938" description="YXWGXW repeat-containing protein" evidence="2">
    <location>
        <begin position="26"/>
        <end position="292"/>
    </location>
</feature>
<dbReference type="Proteomes" id="UP000242687">
    <property type="component" value="Unassembled WGS sequence"/>
</dbReference>
<comment type="caution">
    <text evidence="3">The sequence shown here is derived from an EMBL/GenBank/DDBJ whole genome shotgun (WGS) entry which is preliminary data.</text>
</comment>
<feature type="compositionally biased region" description="Polar residues" evidence="1">
    <location>
        <begin position="222"/>
        <end position="252"/>
    </location>
</feature>
<organism evidence="3 4">
    <name type="scientific">Mucilaginibacter auburnensis</name>
    <dbReference type="NCBI Taxonomy" id="1457233"/>
    <lineage>
        <taxon>Bacteria</taxon>
        <taxon>Pseudomonadati</taxon>
        <taxon>Bacteroidota</taxon>
        <taxon>Sphingobacteriia</taxon>
        <taxon>Sphingobacteriales</taxon>
        <taxon>Sphingobacteriaceae</taxon>
        <taxon>Mucilaginibacter</taxon>
    </lineage>
</organism>
<dbReference type="EMBL" id="PGFJ01000001">
    <property type="protein sequence ID" value="PJJ84952.1"/>
    <property type="molecule type" value="Genomic_DNA"/>
</dbReference>
<proteinExistence type="predicted"/>
<gene>
    <name evidence="3" type="ORF">CLV57_1974</name>
</gene>
<feature type="signal peptide" evidence="2">
    <location>
        <begin position="1"/>
        <end position="25"/>
    </location>
</feature>
<evidence type="ECO:0000313" key="3">
    <source>
        <dbReference type="EMBL" id="PJJ84952.1"/>
    </source>
</evidence>
<evidence type="ECO:0000256" key="2">
    <source>
        <dbReference type="SAM" id="SignalP"/>
    </source>
</evidence>
<feature type="region of interest" description="Disordered" evidence="1">
    <location>
        <begin position="211"/>
        <end position="292"/>
    </location>
</feature>
<feature type="compositionally biased region" description="Gly residues" evidence="1">
    <location>
        <begin position="270"/>
        <end position="292"/>
    </location>
</feature>
<keyword evidence="2" id="KW-0732">Signal</keyword>
<dbReference type="PROSITE" id="PS51257">
    <property type="entry name" value="PROKAR_LIPOPROTEIN"/>
    <property type="match status" value="1"/>
</dbReference>
<dbReference type="OrthoDB" id="800068at2"/>
<sequence length="292" mass="31775">MRNLKYLIAICVISLSACSTSQKLASTPGADDDDVYFTQAKAGDEIMYADDSYQANGYNNNGYNSDEYYYYGDYASRINRFDYYSPFGYNSFYYGYSPYNSMRWGLGYGMGGWNRGLGFNYGFGWGYDPFFYGGIYSPYFYDPFYASFYGYGWGLGYGYAYSPWGYPGIGGYGWGYGGGFVTGGYSRQNPRPVYAGGTSATVARPGRTTVYETMPGRRPGDLSTQSIYSTGGQTRAVRSTSSRDGQTRQVIQQVDRRPTYNPAPAPSPSFGGGGGGGNSGGGGGGGGRPVRP</sequence>
<evidence type="ECO:0000256" key="1">
    <source>
        <dbReference type="SAM" id="MobiDB-lite"/>
    </source>
</evidence>